<sequence>MEEKISIWQGDITQVEVDAIVNAANKSLLGGGGVDGAIHQAAGPELKEACKKLGGAETGEAKLTEGFNLPAKYVIHTVGPVYRDGKHEEDKLLESCYRSSLGIAKKHHLKSIAFPAISTGIYHYPAEEAAQIAIHTILDFLEKQTSEITVILVAFDQRTENLYRKILKNIDTEE</sequence>
<evidence type="ECO:0000313" key="3">
    <source>
        <dbReference type="Proteomes" id="UP000199589"/>
    </source>
</evidence>
<reference evidence="3" key="1">
    <citation type="submission" date="2016-10" db="EMBL/GenBank/DDBJ databases">
        <authorList>
            <person name="Varghese N."/>
            <person name="Submissions S."/>
        </authorList>
    </citation>
    <scope>NUCLEOTIDE SEQUENCE [LARGE SCALE GENOMIC DNA]</scope>
    <source>
        <strain evidence="3">DSM 16108</strain>
    </source>
</reference>
<dbReference type="Pfam" id="PF01661">
    <property type="entry name" value="Macro"/>
    <property type="match status" value="1"/>
</dbReference>
<protein>
    <submittedName>
        <fullName evidence="2">O-acetyl-ADP-ribose deacetylase (Regulator of RNase III), contains Macro domain</fullName>
    </submittedName>
</protein>
<dbReference type="NCBIfam" id="NF001664">
    <property type="entry name" value="PRK00431.1-6"/>
    <property type="match status" value="1"/>
</dbReference>
<dbReference type="SMART" id="SM00506">
    <property type="entry name" value="A1pp"/>
    <property type="match status" value="1"/>
</dbReference>
<dbReference type="Proteomes" id="UP000199589">
    <property type="component" value="Unassembled WGS sequence"/>
</dbReference>
<dbReference type="PANTHER" id="PTHR11106:SF27">
    <property type="entry name" value="MACRO DOMAIN-CONTAINING PROTEIN"/>
    <property type="match status" value="1"/>
</dbReference>
<feature type="domain" description="Macro" evidence="1">
    <location>
        <begin position="1"/>
        <end position="171"/>
    </location>
</feature>
<dbReference type="OrthoDB" id="6194521at2"/>
<evidence type="ECO:0000313" key="2">
    <source>
        <dbReference type="EMBL" id="SFK16053.1"/>
    </source>
</evidence>
<dbReference type="CDD" id="cd02908">
    <property type="entry name" value="Macro_OAADPr_deacetylase"/>
    <property type="match status" value="1"/>
</dbReference>
<dbReference type="EMBL" id="FOSJ01000013">
    <property type="protein sequence ID" value="SFK16053.1"/>
    <property type="molecule type" value="Genomic_DNA"/>
</dbReference>
<dbReference type="InterPro" id="IPR043472">
    <property type="entry name" value="Macro_dom-like"/>
</dbReference>
<proteinExistence type="predicted"/>
<keyword evidence="3" id="KW-1185">Reference proteome</keyword>
<gene>
    <name evidence="2" type="ORF">SAMN04488569_10133</name>
</gene>
<dbReference type="Gene3D" id="3.40.220.10">
    <property type="entry name" value="Leucine Aminopeptidase, subunit E, domain 1"/>
    <property type="match status" value="1"/>
</dbReference>
<dbReference type="PANTHER" id="PTHR11106">
    <property type="entry name" value="GANGLIOSIDE INDUCED DIFFERENTIATION ASSOCIATED PROTEIN 2-RELATED"/>
    <property type="match status" value="1"/>
</dbReference>
<name>A0A1I3X8T8_9LACT</name>
<dbReference type="PROSITE" id="PS51154">
    <property type="entry name" value="MACRO"/>
    <property type="match status" value="1"/>
</dbReference>
<dbReference type="SUPFAM" id="SSF52949">
    <property type="entry name" value="Macro domain-like"/>
    <property type="match status" value="1"/>
</dbReference>
<organism evidence="2 3">
    <name type="scientific">Marinilactibacillus piezotolerans</name>
    <dbReference type="NCBI Taxonomy" id="258723"/>
    <lineage>
        <taxon>Bacteria</taxon>
        <taxon>Bacillati</taxon>
        <taxon>Bacillota</taxon>
        <taxon>Bacilli</taxon>
        <taxon>Lactobacillales</taxon>
        <taxon>Carnobacteriaceae</taxon>
        <taxon>Marinilactibacillus</taxon>
    </lineage>
</organism>
<dbReference type="RefSeq" id="WP_091896756.1">
    <property type="nucleotide sequence ID" value="NZ_FOSJ01000013.1"/>
</dbReference>
<evidence type="ECO:0000259" key="1">
    <source>
        <dbReference type="PROSITE" id="PS51154"/>
    </source>
</evidence>
<dbReference type="InterPro" id="IPR002589">
    <property type="entry name" value="Macro_dom"/>
</dbReference>
<dbReference type="AlphaFoldDB" id="A0A1I3X8T8"/>
<accession>A0A1I3X8T8</accession>